<geneLocation type="plasmid" evidence="2 3">
    <name>pJCM15296</name>
</geneLocation>
<name>A0ABN5Z5F2_9MYCO</name>
<organism evidence="2 3">
    <name type="scientific">Mycolicibacterium aubagnense</name>
    <dbReference type="NCBI Taxonomy" id="319707"/>
    <lineage>
        <taxon>Bacteria</taxon>
        <taxon>Bacillati</taxon>
        <taxon>Actinomycetota</taxon>
        <taxon>Actinomycetes</taxon>
        <taxon>Mycobacteriales</taxon>
        <taxon>Mycobacteriaceae</taxon>
        <taxon>Mycolicibacterium</taxon>
    </lineage>
</organism>
<keyword evidence="1" id="KW-0812">Transmembrane</keyword>
<proteinExistence type="predicted"/>
<gene>
    <name evidence="2" type="ORF">MAUB_64400</name>
</gene>
<keyword evidence="1" id="KW-0472">Membrane</keyword>
<keyword evidence="2" id="KW-0614">Plasmid</keyword>
<keyword evidence="1" id="KW-1133">Transmembrane helix</keyword>
<accession>A0ABN5Z5F2</accession>
<evidence type="ECO:0008006" key="4">
    <source>
        <dbReference type="Google" id="ProtNLM"/>
    </source>
</evidence>
<protein>
    <recommendedName>
        <fullName evidence="4">ESX-5 secretion system protein EccC5</fullName>
    </recommendedName>
</protein>
<reference evidence="2 3" key="1">
    <citation type="journal article" date="2019" name="Emerg. Microbes Infect.">
        <title>Comprehensive subspecies identification of 175 nontuberculous mycobacteria species based on 7547 genomic profiles.</title>
        <authorList>
            <person name="Matsumoto Y."/>
            <person name="Kinjo T."/>
            <person name="Motooka D."/>
            <person name="Nabeya D."/>
            <person name="Jung N."/>
            <person name="Uechi K."/>
            <person name="Horii T."/>
            <person name="Iida T."/>
            <person name="Fujita J."/>
            <person name="Nakamura S."/>
        </authorList>
    </citation>
    <scope>NUCLEOTIDE SEQUENCE [LARGE SCALE GENOMIC DNA]</scope>
    <source>
        <strain evidence="2 3">JCM 15296</strain>
        <plasmid evidence="2">pJCM15296</plasmid>
    </source>
</reference>
<dbReference type="EMBL" id="AP022578">
    <property type="protein sequence ID" value="BBX88239.1"/>
    <property type="molecule type" value="Genomic_DNA"/>
</dbReference>
<feature type="transmembrane region" description="Helical" evidence="1">
    <location>
        <begin position="18"/>
        <end position="38"/>
    </location>
</feature>
<dbReference type="Proteomes" id="UP000465609">
    <property type="component" value="Plasmid pJCM15296"/>
</dbReference>
<evidence type="ECO:0000313" key="2">
    <source>
        <dbReference type="EMBL" id="BBX88239.1"/>
    </source>
</evidence>
<evidence type="ECO:0000313" key="3">
    <source>
        <dbReference type="Proteomes" id="UP000465609"/>
    </source>
</evidence>
<keyword evidence="3" id="KW-1185">Reference proteome</keyword>
<sequence length="352" mass="38768">MPHPVRAPRARPLAMRQLVVPAIIGFVFLGMITVIVTQPGLRSGAGMFSFFLPIMMLGAFASTFNRGGGGGENQPKSPSDLAEDRRQYFADQDEARDELQEAARLQFEHMRFLNPAPNQLRGLIGSPRMWERSGVGDASRDPMVGNFGVVRMGTGRVELIKKLSDTHISGERADYDPVTLEAHAQFQLEQTHLSGAPKALSLTKHPLITLAGDGDDEVLYGVVRAMICQSAVLHPPTFLKIAVVTEDPQRWDAVKFLPHCQHPDRMDQGGSMRLIWGSAQEMAEAVGVEFGNKRKNFGTSGEPTLPHWLVFNDLPKEDSEWDTLTRKGSGGVSGVTFVRVVGKQKEDENVTR</sequence>
<feature type="transmembrane region" description="Helical" evidence="1">
    <location>
        <begin position="44"/>
        <end position="64"/>
    </location>
</feature>
<evidence type="ECO:0000256" key="1">
    <source>
        <dbReference type="SAM" id="Phobius"/>
    </source>
</evidence>